<feature type="non-terminal residue" evidence="1">
    <location>
        <position position="120"/>
    </location>
</feature>
<protein>
    <submittedName>
        <fullName evidence="1">Uncharacterized protein</fullName>
    </submittedName>
</protein>
<gene>
    <name evidence="1" type="ORF">S06H3_54162</name>
</gene>
<reference evidence="1" key="1">
    <citation type="journal article" date="2014" name="Front. Microbiol.">
        <title>High frequency of phylogenetically diverse reductive dehalogenase-homologous genes in deep subseafloor sedimentary metagenomes.</title>
        <authorList>
            <person name="Kawai M."/>
            <person name="Futagami T."/>
            <person name="Toyoda A."/>
            <person name="Takaki Y."/>
            <person name="Nishi S."/>
            <person name="Hori S."/>
            <person name="Arai W."/>
            <person name="Tsubouchi T."/>
            <person name="Morono Y."/>
            <person name="Uchiyama I."/>
            <person name="Ito T."/>
            <person name="Fujiyama A."/>
            <person name="Inagaki F."/>
            <person name="Takami H."/>
        </authorList>
    </citation>
    <scope>NUCLEOTIDE SEQUENCE</scope>
    <source>
        <strain evidence="1">Expedition CK06-06</strain>
    </source>
</reference>
<organism evidence="1">
    <name type="scientific">marine sediment metagenome</name>
    <dbReference type="NCBI Taxonomy" id="412755"/>
    <lineage>
        <taxon>unclassified sequences</taxon>
        <taxon>metagenomes</taxon>
        <taxon>ecological metagenomes</taxon>
    </lineage>
</organism>
<sequence length="120" mass="12974">MLSFSQSGDGFRLGGCGGDVEASVSFDRNDVAFLKQFTRLSDRVFLFYGLAVVSRKIDFWAALATCHCLCMKPTVGRVSKFLGTEIAHGKFLHRGVRPIVGKSLDDGISGATVGARDKKV</sequence>
<name>X1NXN2_9ZZZZ</name>
<accession>X1NXN2</accession>
<dbReference type="EMBL" id="BARV01034612">
    <property type="protein sequence ID" value="GAI48822.1"/>
    <property type="molecule type" value="Genomic_DNA"/>
</dbReference>
<proteinExistence type="predicted"/>
<comment type="caution">
    <text evidence="1">The sequence shown here is derived from an EMBL/GenBank/DDBJ whole genome shotgun (WGS) entry which is preliminary data.</text>
</comment>
<evidence type="ECO:0000313" key="1">
    <source>
        <dbReference type="EMBL" id="GAI48822.1"/>
    </source>
</evidence>
<dbReference type="AlphaFoldDB" id="X1NXN2"/>